<organism evidence="3 4">
    <name type="scientific">Chryseobacterium suipulveris</name>
    <dbReference type="NCBI Taxonomy" id="2929800"/>
    <lineage>
        <taxon>Bacteria</taxon>
        <taxon>Pseudomonadati</taxon>
        <taxon>Bacteroidota</taxon>
        <taxon>Flavobacteriia</taxon>
        <taxon>Flavobacteriales</taxon>
        <taxon>Weeksellaceae</taxon>
        <taxon>Chryseobacterium group</taxon>
        <taxon>Chryseobacterium</taxon>
    </lineage>
</organism>
<keyword evidence="4" id="KW-1185">Reference proteome</keyword>
<feature type="chain" id="PRO_5045267504" description="Cell wall anchor protein" evidence="2">
    <location>
        <begin position="21"/>
        <end position="259"/>
    </location>
</feature>
<reference evidence="3 4" key="1">
    <citation type="submission" date="2022-03" db="EMBL/GenBank/DDBJ databases">
        <title>Chryseobacterium sp. isolated from particulate matters in swine house.</title>
        <authorList>
            <person name="Won M."/>
            <person name="Kim S.-J."/>
            <person name="Kwon S.-W."/>
        </authorList>
    </citation>
    <scope>NUCLEOTIDE SEQUENCE [LARGE SCALE GENOMIC DNA]</scope>
    <source>
        <strain evidence="3 4">SC2-2</strain>
    </source>
</reference>
<evidence type="ECO:0000256" key="1">
    <source>
        <dbReference type="SAM" id="Coils"/>
    </source>
</evidence>
<feature type="coiled-coil region" evidence="1">
    <location>
        <begin position="220"/>
        <end position="254"/>
    </location>
</feature>
<evidence type="ECO:0000313" key="3">
    <source>
        <dbReference type="EMBL" id="UOE40066.1"/>
    </source>
</evidence>
<evidence type="ECO:0008006" key="5">
    <source>
        <dbReference type="Google" id="ProtNLM"/>
    </source>
</evidence>
<evidence type="ECO:0000256" key="2">
    <source>
        <dbReference type="SAM" id="SignalP"/>
    </source>
</evidence>
<dbReference type="Proteomes" id="UP000831460">
    <property type="component" value="Chromosome"/>
</dbReference>
<sequence length="259" mass="29253">MKKITILLGILLGLSIQAQSWNLTGNSGTNSLTNYIGTSDNSDLIFRTNSTEGFRLTNDGKFHLASLISRSAYPMDLNFRFISPGSSAFYVVANQPDYFLIKDLRTNFNYFRISTASNINANSTIFLQENSGKVVIGTTTIPNCSTCSDYNLFVKKGIKTEKVKVEFANANGWADYVFENDYKLMPLEELKTFIKKNKHLPEVPTATEVVENGLELKEFNALLLKKVEELTLHLIQLNEKLQDQNDRIKELETRKGTEL</sequence>
<keyword evidence="1" id="KW-0175">Coiled coil</keyword>
<keyword evidence="2" id="KW-0732">Signal</keyword>
<accession>A0ABY4BQI0</accession>
<dbReference type="EMBL" id="CP094532">
    <property type="protein sequence ID" value="UOE40066.1"/>
    <property type="molecule type" value="Genomic_DNA"/>
</dbReference>
<gene>
    <name evidence="3" type="ORF">MTP09_09045</name>
</gene>
<feature type="signal peptide" evidence="2">
    <location>
        <begin position="1"/>
        <end position="20"/>
    </location>
</feature>
<evidence type="ECO:0000313" key="4">
    <source>
        <dbReference type="Proteomes" id="UP000831460"/>
    </source>
</evidence>
<proteinExistence type="predicted"/>
<name>A0ABY4BQI0_9FLAO</name>
<dbReference type="RefSeq" id="WP_243548083.1">
    <property type="nucleotide sequence ID" value="NZ_CP094532.1"/>
</dbReference>
<protein>
    <recommendedName>
        <fullName evidence="5">Cell wall anchor protein</fullName>
    </recommendedName>
</protein>